<name>A0A2T2X8F3_9FIRM</name>
<feature type="domain" description="Pyridine nucleotide-disulphide oxidoreductase dimerisation" evidence="6">
    <location>
        <begin position="267"/>
        <end position="373"/>
    </location>
</feature>
<dbReference type="InterPro" id="IPR016156">
    <property type="entry name" value="FAD/NAD-linked_Rdtase_dimer_sf"/>
</dbReference>
<evidence type="ECO:0000313" key="8">
    <source>
        <dbReference type="EMBL" id="PSR30728.1"/>
    </source>
</evidence>
<evidence type="ECO:0000259" key="6">
    <source>
        <dbReference type="Pfam" id="PF02852"/>
    </source>
</evidence>
<dbReference type="AlphaFoldDB" id="A0A2T2X8F3"/>
<evidence type="ECO:0000256" key="1">
    <source>
        <dbReference type="ARBA" id="ARBA00001974"/>
    </source>
</evidence>
<dbReference type="GO" id="GO:0050787">
    <property type="term" value="P:detoxification of mercury ion"/>
    <property type="evidence" value="ECO:0007669"/>
    <property type="project" value="InterPro"/>
</dbReference>
<reference evidence="8 9" key="1">
    <citation type="journal article" date="2014" name="BMC Genomics">
        <title>Comparison of environmental and isolate Sulfobacillus genomes reveals diverse carbon, sulfur, nitrogen, and hydrogen metabolisms.</title>
        <authorList>
            <person name="Justice N.B."/>
            <person name="Norman A."/>
            <person name="Brown C.T."/>
            <person name="Singh A."/>
            <person name="Thomas B.C."/>
            <person name="Banfield J.F."/>
        </authorList>
    </citation>
    <scope>NUCLEOTIDE SEQUENCE [LARGE SCALE GENOMIC DNA]</scope>
    <source>
        <strain evidence="8">AMDSBA4</strain>
    </source>
</reference>
<dbReference type="SUPFAM" id="SSF51905">
    <property type="entry name" value="FAD/NAD(P)-binding domain"/>
    <property type="match status" value="1"/>
</dbReference>
<evidence type="ECO:0000256" key="3">
    <source>
        <dbReference type="ARBA" id="ARBA00022630"/>
    </source>
</evidence>
<keyword evidence="4" id="KW-0274">FAD</keyword>
<evidence type="ECO:0000256" key="4">
    <source>
        <dbReference type="ARBA" id="ARBA00022827"/>
    </source>
</evidence>
<dbReference type="InterPro" id="IPR004099">
    <property type="entry name" value="Pyr_nucl-diS_OxRdtase_dimer"/>
</dbReference>
<organism evidence="8 9">
    <name type="scientific">Sulfobacillus benefaciens</name>
    <dbReference type="NCBI Taxonomy" id="453960"/>
    <lineage>
        <taxon>Bacteria</taxon>
        <taxon>Bacillati</taxon>
        <taxon>Bacillota</taxon>
        <taxon>Clostridia</taxon>
        <taxon>Eubacteriales</taxon>
        <taxon>Clostridiales Family XVII. Incertae Sedis</taxon>
        <taxon>Sulfobacillus</taxon>
    </lineage>
</organism>
<dbReference type="InterPro" id="IPR021179">
    <property type="entry name" value="Mercury_reductase_MerA"/>
</dbReference>
<evidence type="ECO:0000313" key="9">
    <source>
        <dbReference type="Proteomes" id="UP000242972"/>
    </source>
</evidence>
<accession>A0A2T2X8F3</accession>
<dbReference type="SUPFAM" id="SSF55424">
    <property type="entry name" value="FAD/NAD-linked reductases, dimerisation (C-terminal) domain"/>
    <property type="match status" value="1"/>
</dbReference>
<feature type="domain" description="FAD/NAD(P)-binding" evidence="7">
    <location>
        <begin position="19"/>
        <end position="245"/>
    </location>
</feature>
<dbReference type="NCBIfam" id="TIGR02053">
    <property type="entry name" value="MerA"/>
    <property type="match status" value="1"/>
</dbReference>
<keyword evidence="5" id="KW-0560">Oxidoreductase</keyword>
<feature type="non-terminal residue" evidence="8">
    <location>
        <position position="1"/>
    </location>
</feature>
<evidence type="ECO:0000256" key="5">
    <source>
        <dbReference type="ARBA" id="ARBA00023002"/>
    </source>
</evidence>
<dbReference type="GO" id="GO:0045340">
    <property type="term" value="F:mercury ion binding"/>
    <property type="evidence" value="ECO:0007669"/>
    <property type="project" value="InterPro"/>
</dbReference>
<dbReference type="PANTHER" id="PTHR43014">
    <property type="entry name" value="MERCURIC REDUCTASE"/>
    <property type="match status" value="1"/>
</dbReference>
<dbReference type="Gene3D" id="3.30.390.30">
    <property type="match status" value="1"/>
</dbReference>
<dbReference type="PRINTS" id="PR00368">
    <property type="entry name" value="FADPNR"/>
</dbReference>
<dbReference type="InterPro" id="IPR036188">
    <property type="entry name" value="FAD/NAD-bd_sf"/>
</dbReference>
<gene>
    <name evidence="8" type="primary">merA</name>
    <name evidence="8" type="ORF">C7B46_17675</name>
</gene>
<dbReference type="Pfam" id="PF02852">
    <property type="entry name" value="Pyr_redox_dim"/>
    <property type="match status" value="1"/>
</dbReference>
<comment type="caution">
    <text evidence="8">The sequence shown here is derived from an EMBL/GenBank/DDBJ whole genome shotgun (WGS) entry which is preliminary data.</text>
</comment>
<evidence type="ECO:0000259" key="7">
    <source>
        <dbReference type="Pfam" id="PF07992"/>
    </source>
</evidence>
<dbReference type="PANTHER" id="PTHR43014:SF4">
    <property type="entry name" value="PYRIDINE NUCLEOTIDE-DISULFIDE OXIDOREDUCTASE RCLA-RELATED"/>
    <property type="match status" value="1"/>
</dbReference>
<evidence type="ECO:0000256" key="2">
    <source>
        <dbReference type="ARBA" id="ARBA00007532"/>
    </source>
</evidence>
<protein>
    <submittedName>
        <fullName evidence="8">Mercury(II) reductase</fullName>
    </submittedName>
</protein>
<comment type="similarity">
    <text evidence="2">Belongs to the class-I pyridine nucleotide-disulfide oxidoreductase family.</text>
</comment>
<dbReference type="GO" id="GO:0003955">
    <property type="term" value="F:NAD(P)H dehydrogenase (quinone) activity"/>
    <property type="evidence" value="ECO:0007669"/>
    <property type="project" value="TreeGrafter"/>
</dbReference>
<dbReference type="FunFam" id="3.30.390.30:FF:000001">
    <property type="entry name" value="Dihydrolipoyl dehydrogenase"/>
    <property type="match status" value="1"/>
</dbReference>
<dbReference type="GO" id="GO:0016152">
    <property type="term" value="F:mercury (II) reductase (NADP+) activity"/>
    <property type="evidence" value="ECO:0007669"/>
    <property type="project" value="InterPro"/>
</dbReference>
<comment type="cofactor">
    <cofactor evidence="1">
        <name>FAD</name>
        <dbReference type="ChEBI" id="CHEBI:57692"/>
    </cofactor>
</comment>
<dbReference type="InterPro" id="IPR023753">
    <property type="entry name" value="FAD/NAD-binding_dom"/>
</dbReference>
<dbReference type="GO" id="GO:0050661">
    <property type="term" value="F:NADP binding"/>
    <property type="evidence" value="ECO:0007669"/>
    <property type="project" value="InterPro"/>
</dbReference>
<dbReference type="EMBL" id="PXYW01000076">
    <property type="protein sequence ID" value="PSR30728.1"/>
    <property type="molecule type" value="Genomic_DNA"/>
</dbReference>
<sequence length="391" mass="42250">PDLATLVKEKDQLVATLRQKKYQDLLPEYDITLIPGEAHFVDKERLAVADRILTADRYLIATGARPRIPGISGLESVDYLTSTSALNLTNRPDHLIIIGSGYIALELGQLFRHWGSQVTLMQRGPELMPGYDPEVREVVRAMLMDDGIEVMTGVTYQRVEQVGSDKIVYLTVNGTSCVVSGDALLIAAGREPNTEELQLDVAGVQRDSQGAPQVDAALRTTNPRIYAAGDVTMGPQFVYVAAYEGKLAARNALGVHKPAQSIDLSVVPMVTFTHPAIASVGLTEEAANRRGLRVKWSVLSLEAVARALANRETQGVFKMVADKDTGRILGVQVVAENAGDVIYAAQLSVKFGLTIEDLNDTLAPYLTMAEGLKLTALTFDQDVAKLSCCAG</sequence>
<dbReference type="GO" id="GO:0050660">
    <property type="term" value="F:flavin adenine dinucleotide binding"/>
    <property type="evidence" value="ECO:0007669"/>
    <property type="project" value="InterPro"/>
</dbReference>
<proteinExistence type="inferred from homology"/>
<dbReference type="Proteomes" id="UP000242972">
    <property type="component" value="Unassembled WGS sequence"/>
</dbReference>
<dbReference type="Pfam" id="PF07992">
    <property type="entry name" value="Pyr_redox_2"/>
    <property type="match status" value="1"/>
</dbReference>
<dbReference type="PRINTS" id="PR00411">
    <property type="entry name" value="PNDRDTASEI"/>
</dbReference>
<dbReference type="Gene3D" id="3.50.50.60">
    <property type="entry name" value="FAD/NAD(P)-binding domain"/>
    <property type="match status" value="2"/>
</dbReference>
<keyword evidence="3" id="KW-0285">Flavoprotein</keyword>